<gene>
    <name evidence="2" type="ORF">BRENAR_LOCUS2421</name>
</gene>
<organism evidence="2 3">
    <name type="scientific">Brettanomyces naardenensis</name>
    <name type="common">Yeast</name>
    <dbReference type="NCBI Taxonomy" id="13370"/>
    <lineage>
        <taxon>Eukaryota</taxon>
        <taxon>Fungi</taxon>
        <taxon>Dikarya</taxon>
        <taxon>Ascomycota</taxon>
        <taxon>Saccharomycotina</taxon>
        <taxon>Pichiomycetes</taxon>
        <taxon>Pichiales</taxon>
        <taxon>Pichiaceae</taxon>
        <taxon>Brettanomyces</taxon>
    </lineage>
</organism>
<name>A0A448YLE3_BRENA</name>
<proteinExistence type="predicted"/>
<dbReference type="InParanoid" id="A0A448YLE3"/>
<dbReference type="AlphaFoldDB" id="A0A448YLE3"/>
<protein>
    <submittedName>
        <fullName evidence="2">DEKNAAC102693</fullName>
    </submittedName>
</protein>
<evidence type="ECO:0000313" key="2">
    <source>
        <dbReference type="EMBL" id="VEU21688.1"/>
    </source>
</evidence>
<keyword evidence="3" id="KW-1185">Reference proteome</keyword>
<evidence type="ECO:0000256" key="1">
    <source>
        <dbReference type="SAM" id="Coils"/>
    </source>
</evidence>
<evidence type="ECO:0000313" key="3">
    <source>
        <dbReference type="Proteomes" id="UP000290900"/>
    </source>
</evidence>
<feature type="coiled-coil region" evidence="1">
    <location>
        <begin position="160"/>
        <end position="187"/>
    </location>
</feature>
<dbReference type="Proteomes" id="UP000290900">
    <property type="component" value="Unassembled WGS sequence"/>
</dbReference>
<reference evidence="2 3" key="1">
    <citation type="submission" date="2018-12" db="EMBL/GenBank/DDBJ databases">
        <authorList>
            <person name="Tiukova I."/>
            <person name="Dainat J."/>
        </authorList>
    </citation>
    <scope>NUCLEOTIDE SEQUENCE [LARGE SCALE GENOMIC DNA]</scope>
</reference>
<sequence length="276" mass="32448">MAFVAKENEMLREQMRILRVDEADDDTEVRIKYDSTIERIKEKVKQKLVGYIAEIEDLVNEKRILLNELDATHCNLRMVCRKLNEEPKELLDKYQNSLRRMNDHYKEQILSAALIVQQYQEKVEALTRISKAKDGTIEDITGRLNELIESLSETGENDRCASLSKNYKELERRQDLLLKAYEVLANRFEDIGEELTRYKDLYGNDKDHVLQISQDSVVEKDNQLELLRLEVGRLRRDRQNKDRLIARGLKAQFDKENVDSTKKVKVIVYNVNEEAN</sequence>
<keyword evidence="1" id="KW-0175">Coiled coil</keyword>
<accession>A0A448YLE3</accession>
<feature type="coiled-coil region" evidence="1">
    <location>
        <begin position="41"/>
        <end position="72"/>
    </location>
</feature>
<dbReference type="OrthoDB" id="3997976at2759"/>
<dbReference type="EMBL" id="CAACVR010000012">
    <property type="protein sequence ID" value="VEU21688.1"/>
    <property type="molecule type" value="Genomic_DNA"/>
</dbReference>